<dbReference type="Pfam" id="PF09481">
    <property type="entry name" value="CRISPR_Cse1"/>
    <property type="match status" value="1"/>
</dbReference>
<sequence length="503" mass="55277">MRTENRFNLIDEPWLPVVDVGLVSLRQIFSQPEYRALGGNPIQKIAVTKLLLAIVQAATTPADDEAWAELGPAGMAEKCLVYLEKWHDRFDLYGERPFLQMPGVCKAAIQSAGAVLPEVATGNTTVLTQIHIEKTLSAADNALLLIVLMGFGLGGKKTDNSVVLSAGYSGKANDKGKPATGKPGPALGFSGFLHSFLVGASLTETLWLNLLTTEQIAGLRVFTTGLGQAPWEQMPTGEACAIAAQLQNSLMGRLLPMSRFCLLAESGLHYSEGIAHPGYKEGMVDPSVSVDYSGKDAKAVWVDPEKRPWRFLTAMLSFLGVNRTVGYDCQLLRGGLQRARRHAEALGIWSGGLRVSSNAGEQFVSGADDFVESVLTLPMEILGEKWFEILQREMAELDQLAKIVYSATLNYYKTLGMEGKQQAGQASNLYWQLCERQFQKLVDGCDDPAQIKILRRRFADFVRQSYQHHCPNDTARQLEAWAKNQPNLGRYLHDATQPQEATT</sequence>
<evidence type="ECO:0000313" key="1">
    <source>
        <dbReference type="EMBL" id="MBD9357840.1"/>
    </source>
</evidence>
<dbReference type="EMBL" id="JACXSS010000001">
    <property type="protein sequence ID" value="MBD9357840.1"/>
    <property type="molecule type" value="Genomic_DNA"/>
</dbReference>
<organism evidence="1 2">
    <name type="scientific">Methylomonas albis</name>
    <dbReference type="NCBI Taxonomy" id="1854563"/>
    <lineage>
        <taxon>Bacteria</taxon>
        <taxon>Pseudomonadati</taxon>
        <taxon>Pseudomonadota</taxon>
        <taxon>Gammaproteobacteria</taxon>
        <taxon>Methylococcales</taxon>
        <taxon>Methylococcaceae</taxon>
        <taxon>Methylomonas</taxon>
    </lineage>
</organism>
<dbReference type="RefSeq" id="WP_192376091.1">
    <property type="nucleotide sequence ID" value="NZ_CAJHIV010000001.1"/>
</dbReference>
<name>A0ABR9D439_9GAMM</name>
<proteinExistence type="predicted"/>
<keyword evidence="2" id="KW-1185">Reference proteome</keyword>
<comment type="caution">
    <text evidence="1">The sequence shown here is derived from an EMBL/GenBank/DDBJ whole genome shotgun (WGS) entry which is preliminary data.</text>
</comment>
<dbReference type="Proteomes" id="UP000652176">
    <property type="component" value="Unassembled WGS sequence"/>
</dbReference>
<protein>
    <submittedName>
        <fullName evidence="1">Type I-E CRISPR-associated protein Cse1/CasA</fullName>
    </submittedName>
</protein>
<evidence type="ECO:0000313" key="2">
    <source>
        <dbReference type="Proteomes" id="UP000652176"/>
    </source>
</evidence>
<reference evidence="1 2" key="1">
    <citation type="submission" date="2020-09" db="EMBL/GenBank/DDBJ databases">
        <title>Methylomonas albis sp. nov. and Methylomonas fluvii sp. nov.: Two cold-adapted methanotrophs from the River Elbe and an amended description of Methylovulum psychrotolerans strain Eb1.</title>
        <authorList>
            <person name="Bussmann I.K."/>
            <person name="Klings K.-W."/>
            <person name="Warnstedt J."/>
            <person name="Hoppert M."/>
            <person name="Saborowski A."/>
            <person name="Horn F."/>
            <person name="Liebner S."/>
        </authorList>
    </citation>
    <scope>NUCLEOTIDE SEQUENCE [LARGE SCALE GENOMIC DNA]</scope>
    <source>
        <strain evidence="1 2">EbA</strain>
    </source>
</reference>
<dbReference type="NCBIfam" id="TIGR02547">
    <property type="entry name" value="casA_cse1"/>
    <property type="match status" value="1"/>
</dbReference>
<gene>
    <name evidence="1" type="primary">casA</name>
    <name evidence="1" type="ORF">IE877_18530</name>
</gene>
<dbReference type="InterPro" id="IPR013381">
    <property type="entry name" value="CRISPR-assoc_prot_Cse1"/>
</dbReference>
<accession>A0ABR9D439</accession>